<evidence type="ECO:0000313" key="1">
    <source>
        <dbReference type="EMBL" id="KAF4650824.1"/>
    </source>
</evidence>
<keyword evidence="2" id="KW-1185">Reference proteome</keyword>
<proteinExistence type="predicted"/>
<dbReference type="AlphaFoldDB" id="A0A7J6KVC6"/>
<feature type="non-terminal residue" evidence="1">
    <location>
        <position position="1"/>
    </location>
</feature>
<reference evidence="1 2" key="1">
    <citation type="submission" date="2020-04" db="EMBL/GenBank/DDBJ databases">
        <title>Perkinsus chesapeaki whole genome sequence.</title>
        <authorList>
            <person name="Bogema D.R."/>
        </authorList>
    </citation>
    <scope>NUCLEOTIDE SEQUENCE [LARGE SCALE GENOMIC DNA]</scope>
    <source>
        <strain evidence="1">ATCC PRA-425</strain>
    </source>
</reference>
<gene>
    <name evidence="1" type="ORF">FOL47_000838</name>
</gene>
<sequence length="180" mass="19089">VLLSTFAKRETLLIELRGMVGALKYSTIDKFCADARKVYAMIVRLFGADNQYEIRGFVESLVARLPPSRASALISEIHNTAHRQSYTPDWPLVLPFDGAHASVLGILNRLERQEVAARALTGKAISAGAEVAVAFSSAKATKAGPTAANGGAPGVACEETVGLPGLFQPWLIPAQALTSV</sequence>
<comment type="caution">
    <text evidence="1">The sequence shown here is derived from an EMBL/GenBank/DDBJ whole genome shotgun (WGS) entry which is preliminary data.</text>
</comment>
<evidence type="ECO:0000313" key="2">
    <source>
        <dbReference type="Proteomes" id="UP000591131"/>
    </source>
</evidence>
<name>A0A7J6KVC6_PERCH</name>
<dbReference type="Proteomes" id="UP000591131">
    <property type="component" value="Unassembled WGS sequence"/>
</dbReference>
<dbReference type="OrthoDB" id="7477527at2759"/>
<accession>A0A7J6KVC6</accession>
<protein>
    <submittedName>
        <fullName evidence="1">Uncharacterized protein</fullName>
    </submittedName>
</protein>
<dbReference type="EMBL" id="JAAPAO010001173">
    <property type="protein sequence ID" value="KAF4650824.1"/>
    <property type="molecule type" value="Genomic_DNA"/>
</dbReference>
<organism evidence="1 2">
    <name type="scientific">Perkinsus chesapeaki</name>
    <name type="common">Clam parasite</name>
    <name type="synonym">Perkinsus andrewsi</name>
    <dbReference type="NCBI Taxonomy" id="330153"/>
    <lineage>
        <taxon>Eukaryota</taxon>
        <taxon>Sar</taxon>
        <taxon>Alveolata</taxon>
        <taxon>Perkinsozoa</taxon>
        <taxon>Perkinsea</taxon>
        <taxon>Perkinsida</taxon>
        <taxon>Perkinsidae</taxon>
        <taxon>Perkinsus</taxon>
    </lineage>
</organism>